<dbReference type="EMBL" id="SLWV01000033">
    <property type="protein sequence ID" value="TCO69268.1"/>
    <property type="molecule type" value="Genomic_DNA"/>
</dbReference>
<dbReference type="AlphaFoldDB" id="A0A4R2KH08"/>
<evidence type="ECO:0000256" key="1">
    <source>
        <dbReference type="SAM" id="MobiDB-lite"/>
    </source>
</evidence>
<feature type="compositionally biased region" description="Basic and acidic residues" evidence="1">
    <location>
        <begin position="217"/>
        <end position="231"/>
    </location>
</feature>
<evidence type="ECO:0000313" key="2">
    <source>
        <dbReference type="EMBL" id="TCO69268.1"/>
    </source>
</evidence>
<dbReference type="RefSeq" id="WP_132247727.1">
    <property type="nucleotide sequence ID" value="NZ_SLWV01000033.1"/>
</dbReference>
<feature type="region of interest" description="Disordered" evidence="1">
    <location>
        <begin position="212"/>
        <end position="231"/>
    </location>
</feature>
<gene>
    <name evidence="2" type="ORF">EV214_13345</name>
</gene>
<proteinExistence type="predicted"/>
<dbReference type="Gene3D" id="2.60.120.380">
    <property type="match status" value="1"/>
</dbReference>
<dbReference type="Gene3D" id="3.90.1720.10">
    <property type="entry name" value="endopeptidase domain like (from Nostoc punctiforme)"/>
    <property type="match status" value="1"/>
</dbReference>
<keyword evidence="3" id="KW-1185">Reference proteome</keyword>
<name>A0A4R2KH08_9FIRM</name>
<dbReference type="OrthoDB" id="2087890at2"/>
<reference evidence="2 3" key="1">
    <citation type="submission" date="2019-03" db="EMBL/GenBank/DDBJ databases">
        <title>Genomic Encyclopedia of Type Strains, Phase IV (KMG-IV): sequencing the most valuable type-strain genomes for metagenomic binning, comparative biology and taxonomic classification.</title>
        <authorList>
            <person name="Goeker M."/>
        </authorList>
    </citation>
    <scope>NUCLEOTIDE SEQUENCE [LARGE SCALE GENOMIC DNA]</scope>
    <source>
        <strain evidence="2 3">DSM 102940</strain>
    </source>
</reference>
<dbReference type="Proteomes" id="UP000294919">
    <property type="component" value="Unassembled WGS sequence"/>
</dbReference>
<comment type="caution">
    <text evidence="2">The sequence shown here is derived from an EMBL/GenBank/DDBJ whole genome shotgun (WGS) entry which is preliminary data.</text>
</comment>
<evidence type="ECO:0000313" key="3">
    <source>
        <dbReference type="Proteomes" id="UP000294919"/>
    </source>
</evidence>
<accession>A0A4R2KH08</accession>
<organism evidence="2 3">
    <name type="scientific">Marinisporobacter balticus</name>
    <dbReference type="NCBI Taxonomy" id="2018667"/>
    <lineage>
        <taxon>Bacteria</taxon>
        <taxon>Bacillati</taxon>
        <taxon>Bacillota</taxon>
        <taxon>Clostridia</taxon>
        <taxon>Peptostreptococcales</taxon>
        <taxon>Thermotaleaceae</taxon>
        <taxon>Marinisporobacter</taxon>
    </lineage>
</organism>
<sequence>MGNYSSGPDPYIRRIKTYDDEPFTTGQIAEFAVWPRNYGNKAAKNCKVIISGENINTITLEAKTLGPEGESKKLPVDITGYKPGTFKLKFEVICDDEKSKYKGDNVEYKEYTWVGADMSHMLDNNNGNDDDDDISFEVIEKTTRNESEEFSQLIEDDNDVDGRVDDRGDVDWYKVKFKKSGKANFWVRPRHEDLDVDIAIFKAKSSNGSLYNGIEPAGKDGESNRSRKKAGEDDLVSITVEAGMYYYIKISHYGKIPSGSKGDKYWLRCKLNDGEDTSNRSKKTYNSIIDGFKVETNPKYQKRNGNTYCNVFAMDIMDAMGVPYGGHKNANGLADWFSKEGHSNGWKNVTPKEAAASANMGKPTIVIWKNPDGHGHISVVRPYNPSQPKHYSGVYIAQAGTSNFNYKPITYGFGKSKIPQLKYYTHE</sequence>
<protein>
    <submittedName>
        <fullName evidence="2">Uncharacterized protein</fullName>
    </submittedName>
</protein>